<reference evidence="2" key="1">
    <citation type="journal article" date="2023" name="G3 (Bethesda)">
        <title>A reference genome for the long-term kleptoplast-retaining sea slug Elysia crispata morphotype clarki.</title>
        <authorList>
            <person name="Eastman K.E."/>
            <person name="Pendleton A.L."/>
            <person name="Shaikh M.A."/>
            <person name="Suttiyut T."/>
            <person name="Ogas R."/>
            <person name="Tomko P."/>
            <person name="Gavelis G."/>
            <person name="Widhalm J.R."/>
            <person name="Wisecaver J.H."/>
        </authorList>
    </citation>
    <scope>NUCLEOTIDE SEQUENCE</scope>
    <source>
        <strain evidence="2">ECLA1</strain>
    </source>
</reference>
<evidence type="ECO:0000313" key="2">
    <source>
        <dbReference type="EMBL" id="KAK3718450.1"/>
    </source>
</evidence>
<dbReference type="EMBL" id="JAWDGP010007437">
    <property type="protein sequence ID" value="KAK3718450.1"/>
    <property type="molecule type" value="Genomic_DNA"/>
</dbReference>
<organism evidence="2 3">
    <name type="scientific">Elysia crispata</name>
    <name type="common">lettuce slug</name>
    <dbReference type="NCBI Taxonomy" id="231223"/>
    <lineage>
        <taxon>Eukaryota</taxon>
        <taxon>Metazoa</taxon>
        <taxon>Spiralia</taxon>
        <taxon>Lophotrochozoa</taxon>
        <taxon>Mollusca</taxon>
        <taxon>Gastropoda</taxon>
        <taxon>Heterobranchia</taxon>
        <taxon>Euthyneura</taxon>
        <taxon>Panpulmonata</taxon>
        <taxon>Sacoglossa</taxon>
        <taxon>Placobranchoidea</taxon>
        <taxon>Plakobranchidae</taxon>
        <taxon>Elysia</taxon>
    </lineage>
</organism>
<dbReference type="AlphaFoldDB" id="A0AAE0XWM0"/>
<sequence>MSLRRTRANLQRRISVGELNGNIQRDTGILTSPDLYGHISFTASTTPLSSLAPAKNLKFSFEDLLVPLSTAARDRLLRLPIGTTNPVTDPHPMLPPSAGLAPRGTLVEVCKAPLGPDASKIESYKISLEHDASSAFNLDKEQPIKEDAHSPHHFLLPPPTPTHTPTHHTQASFSTVKPRVSLDLDLCRCPGNSDRCRPSKERSHLPDLGENIFTCLFSGHAWIWKMRSYPWPQLHSKQRLGLGPSTPGKPRSALSLGMSS</sequence>
<name>A0AAE0XWM0_9GAST</name>
<evidence type="ECO:0000256" key="1">
    <source>
        <dbReference type="SAM" id="MobiDB-lite"/>
    </source>
</evidence>
<protein>
    <submittedName>
        <fullName evidence="2">Uncharacterized protein</fullName>
    </submittedName>
</protein>
<feature type="region of interest" description="Disordered" evidence="1">
    <location>
        <begin position="149"/>
        <end position="169"/>
    </location>
</feature>
<accession>A0AAE0XWM0</accession>
<feature type="region of interest" description="Disordered" evidence="1">
    <location>
        <begin position="240"/>
        <end position="260"/>
    </location>
</feature>
<comment type="caution">
    <text evidence="2">The sequence shown here is derived from an EMBL/GenBank/DDBJ whole genome shotgun (WGS) entry which is preliminary data.</text>
</comment>
<gene>
    <name evidence="2" type="ORF">RRG08_006828</name>
</gene>
<proteinExistence type="predicted"/>
<evidence type="ECO:0000313" key="3">
    <source>
        <dbReference type="Proteomes" id="UP001283361"/>
    </source>
</evidence>
<keyword evidence="3" id="KW-1185">Reference proteome</keyword>
<dbReference type="Proteomes" id="UP001283361">
    <property type="component" value="Unassembled WGS sequence"/>
</dbReference>